<reference evidence="11" key="2">
    <citation type="journal article" date="2023" name="Microbiome">
        <title>Synthase-selected sorting approach identifies a beta-lactone synthase in a nudibranch symbiotic bacterium.</title>
        <authorList>
            <person name="Dzunkova M."/>
            <person name="La Clair J.J."/>
            <person name="Tyml T."/>
            <person name="Doud D."/>
            <person name="Schulz F."/>
            <person name="Piquer-Esteban S."/>
            <person name="Porcel Sanchis D."/>
            <person name="Osborn A."/>
            <person name="Robinson D."/>
            <person name="Louie K.B."/>
            <person name="Bowen B.P."/>
            <person name="Bowers R.M."/>
            <person name="Lee J."/>
            <person name="Arnau V."/>
            <person name="Diaz-Villanueva W."/>
            <person name="Stepanauskas R."/>
            <person name="Gosliner T."/>
            <person name="Date S.V."/>
            <person name="Northen T.R."/>
            <person name="Cheng J.F."/>
            <person name="Burkart M.D."/>
            <person name="Woyke T."/>
        </authorList>
    </citation>
    <scope>NUCLEOTIDE SEQUENCE</scope>
    <source>
        <strain evidence="11">Df01</strain>
    </source>
</reference>
<keyword evidence="9" id="KW-0997">Cell inner membrane</keyword>
<keyword evidence="7 9" id="KW-1133">Transmembrane helix</keyword>
<dbReference type="PRINTS" id="PR01386">
    <property type="entry name" value="CCMCBIOGNSIS"/>
</dbReference>
<evidence type="ECO:0000256" key="4">
    <source>
        <dbReference type="ARBA" id="ARBA00016463"/>
    </source>
</evidence>
<proteinExistence type="inferred from homology"/>
<comment type="subcellular location">
    <subcellularLocation>
        <location evidence="9">Cell inner membrane</location>
    </subcellularLocation>
    <subcellularLocation>
        <location evidence="2">Membrane</location>
        <topology evidence="2">Multi-pass membrane protein</topology>
    </subcellularLocation>
</comment>
<evidence type="ECO:0000256" key="2">
    <source>
        <dbReference type="ARBA" id="ARBA00004141"/>
    </source>
</evidence>
<dbReference type="Proteomes" id="UP001168167">
    <property type="component" value="Unassembled WGS sequence"/>
</dbReference>
<dbReference type="NCBIfam" id="TIGR01191">
    <property type="entry name" value="ccmC"/>
    <property type="match status" value="1"/>
</dbReference>
<keyword evidence="5 9" id="KW-0812">Transmembrane</keyword>
<feature type="transmembrane region" description="Helical" evidence="9">
    <location>
        <begin position="161"/>
        <end position="181"/>
    </location>
</feature>
<feature type="domain" description="Cytochrome c assembly protein" evidence="10">
    <location>
        <begin position="28"/>
        <end position="184"/>
    </location>
</feature>
<dbReference type="EMBL" id="JANQAO010000002">
    <property type="protein sequence ID" value="MDM5147452.1"/>
    <property type="molecule type" value="Genomic_DNA"/>
</dbReference>
<dbReference type="PANTHER" id="PTHR30071">
    <property type="entry name" value="HEME EXPORTER PROTEIN C"/>
    <property type="match status" value="1"/>
</dbReference>
<evidence type="ECO:0000256" key="3">
    <source>
        <dbReference type="ARBA" id="ARBA00005840"/>
    </source>
</evidence>
<dbReference type="Pfam" id="PF01578">
    <property type="entry name" value="Cytochrom_C_asm"/>
    <property type="match status" value="1"/>
</dbReference>
<dbReference type="InterPro" id="IPR002541">
    <property type="entry name" value="Cyt_c_assembly"/>
</dbReference>
<evidence type="ECO:0000313" key="12">
    <source>
        <dbReference type="Proteomes" id="UP001168167"/>
    </source>
</evidence>
<organism evidence="11 12">
    <name type="scientific">Candidatus Doriopsillibacter californiensis</name>
    <dbReference type="NCBI Taxonomy" id="2970740"/>
    <lineage>
        <taxon>Bacteria</taxon>
        <taxon>Pseudomonadati</taxon>
        <taxon>Pseudomonadota</taxon>
        <taxon>Gammaproteobacteria</taxon>
        <taxon>Candidatus Tethybacterales</taxon>
        <taxon>Candidatus Persebacteraceae</taxon>
        <taxon>Candidatus Doriopsillibacter</taxon>
    </lineage>
</organism>
<evidence type="ECO:0000259" key="10">
    <source>
        <dbReference type="Pfam" id="PF01578"/>
    </source>
</evidence>
<feature type="transmembrane region" description="Helical" evidence="9">
    <location>
        <begin position="201"/>
        <end position="220"/>
    </location>
</feature>
<keyword evidence="12" id="KW-1185">Reference proteome</keyword>
<comment type="caution">
    <text evidence="11">The sequence shown here is derived from an EMBL/GenBank/DDBJ whole genome shotgun (WGS) entry which is preliminary data.</text>
</comment>
<evidence type="ECO:0000256" key="9">
    <source>
        <dbReference type="RuleBase" id="RU364092"/>
    </source>
</evidence>
<sequence length="249" mass="27525">MWRAIYRLGSPRDFYRLADVMRPWLAALFIALVGTGLYGGLVAAPADYQQGDGYRIIFVHVPAAWMSLFVYVSMAVMAAVTLIWRGKMAAICARAAAPVGAAFTFLALVTGSIWGKPMWGTWWVWDARLTSELILLFLYLGYMALSTAFSDRRAAAQAGAVLLLVGVVNVPIIHFSVDWWNTLHQPATITKLGAPAMHPDMLFPLLFMVGAFMVFYCLVLSTQAQALLLEEEGSTRWAQQIVRSERGLG</sequence>
<keyword evidence="9" id="KW-0813">Transport</keyword>
<feature type="transmembrane region" description="Helical" evidence="9">
    <location>
        <begin position="63"/>
        <end position="84"/>
    </location>
</feature>
<protein>
    <recommendedName>
        <fullName evidence="4 9">Heme exporter protein C</fullName>
    </recommendedName>
    <alternativeName>
        <fullName evidence="9">Cytochrome c-type biogenesis protein</fullName>
    </alternativeName>
</protein>
<evidence type="ECO:0000256" key="6">
    <source>
        <dbReference type="ARBA" id="ARBA00022748"/>
    </source>
</evidence>
<feature type="transmembrane region" description="Helical" evidence="9">
    <location>
        <begin position="91"/>
        <end position="113"/>
    </location>
</feature>
<reference evidence="11" key="1">
    <citation type="submission" date="2022-08" db="EMBL/GenBank/DDBJ databases">
        <authorList>
            <person name="Dzunkova M."/>
            <person name="La Clair J."/>
            <person name="Tyml T."/>
            <person name="Doud D."/>
            <person name="Schulz F."/>
            <person name="Piquer S."/>
            <person name="Porcel Sanchis D."/>
            <person name="Osborn A."/>
            <person name="Robinson D."/>
            <person name="Louie K.B."/>
            <person name="Bowen B.P."/>
            <person name="Bowers R."/>
            <person name="Lee J."/>
            <person name="Arnau Llombart V."/>
            <person name="Diaz Villanueva W."/>
            <person name="Gosliner T."/>
            <person name="Northen T."/>
            <person name="Cheng J.-F."/>
            <person name="Burkart M.D."/>
            <person name="Woyke T."/>
        </authorList>
    </citation>
    <scope>NUCLEOTIDE SEQUENCE</scope>
    <source>
        <strain evidence="11">Df01</strain>
    </source>
</reference>
<evidence type="ECO:0000256" key="1">
    <source>
        <dbReference type="ARBA" id="ARBA00002442"/>
    </source>
</evidence>
<keyword evidence="6 9" id="KW-0201">Cytochrome c-type biogenesis</keyword>
<dbReference type="InterPro" id="IPR045062">
    <property type="entry name" value="Cyt_c_biogenesis_CcsA/CcmC"/>
</dbReference>
<evidence type="ECO:0000256" key="5">
    <source>
        <dbReference type="ARBA" id="ARBA00022692"/>
    </source>
</evidence>
<evidence type="ECO:0000256" key="7">
    <source>
        <dbReference type="ARBA" id="ARBA00022989"/>
    </source>
</evidence>
<dbReference type="InterPro" id="IPR003557">
    <property type="entry name" value="Cyt_c_biogenesis_CcmC"/>
</dbReference>
<feature type="transmembrane region" description="Helical" evidence="9">
    <location>
        <begin position="133"/>
        <end position="149"/>
    </location>
</feature>
<dbReference type="PANTHER" id="PTHR30071:SF1">
    <property type="entry name" value="CYTOCHROME B_B6 PROTEIN-RELATED"/>
    <property type="match status" value="1"/>
</dbReference>
<keyword evidence="9" id="KW-1003">Cell membrane</keyword>
<name>A0ABT7QL71_9GAMM</name>
<evidence type="ECO:0000256" key="8">
    <source>
        <dbReference type="ARBA" id="ARBA00023136"/>
    </source>
</evidence>
<gene>
    <name evidence="9" type="primary">ccmC</name>
    <name evidence="11" type="ORF">NQX30_03585</name>
</gene>
<accession>A0ABT7QL71</accession>
<keyword evidence="8 9" id="KW-0472">Membrane</keyword>
<evidence type="ECO:0000313" key="11">
    <source>
        <dbReference type="EMBL" id="MDM5147452.1"/>
    </source>
</evidence>
<feature type="transmembrane region" description="Helical" evidence="9">
    <location>
        <begin position="21"/>
        <end position="43"/>
    </location>
</feature>
<comment type="similarity">
    <text evidence="3 9">Belongs to the CcmC/CycZ/HelC family.</text>
</comment>
<comment type="function">
    <text evidence="1 9">Required for the export of heme to the periplasm for the biogenesis of c-type cytochromes.</text>
</comment>